<dbReference type="InterPro" id="IPR058960">
    <property type="entry name" value="Ctg-1-like_C"/>
</dbReference>
<dbReference type="InterPro" id="IPR036865">
    <property type="entry name" value="CRAL-TRIO_dom_sf"/>
</dbReference>
<dbReference type="GO" id="GO:0006633">
    <property type="term" value="P:fatty acid biosynthetic process"/>
    <property type="evidence" value="ECO:0007669"/>
    <property type="project" value="UniProtKB-UniPathway"/>
</dbReference>
<evidence type="ECO:0000256" key="3">
    <source>
        <dbReference type="ARBA" id="ARBA00022516"/>
    </source>
</evidence>
<evidence type="ECO:0000256" key="6">
    <source>
        <dbReference type="ARBA" id="ARBA00022832"/>
    </source>
</evidence>
<protein>
    <submittedName>
        <fullName evidence="11">Very-long-chain 3-oxoacyl-CoA synthase</fullName>
    </submittedName>
</protein>
<dbReference type="InterPro" id="IPR002076">
    <property type="entry name" value="ELO_fam"/>
</dbReference>
<keyword evidence="3" id="KW-0444">Lipid biosynthesis</keyword>
<dbReference type="InterPro" id="IPR053302">
    <property type="entry name" value="CRAL-TRIO_domain"/>
</dbReference>
<dbReference type="Pfam" id="PF00650">
    <property type="entry name" value="CRAL_TRIO"/>
    <property type="match status" value="2"/>
</dbReference>
<evidence type="ECO:0000256" key="1">
    <source>
        <dbReference type="ARBA" id="ARBA00004141"/>
    </source>
</evidence>
<evidence type="ECO:0000313" key="12">
    <source>
        <dbReference type="Proteomes" id="UP000005239"/>
    </source>
</evidence>
<keyword evidence="7" id="KW-1133">Transmembrane helix</keyword>
<evidence type="ECO:0000256" key="2">
    <source>
        <dbReference type="ARBA" id="ARBA00005194"/>
    </source>
</evidence>
<accession>A0A2A6C2S5</accession>
<keyword evidence="8" id="KW-0443">Lipid metabolism</keyword>
<dbReference type="InterPro" id="IPR001251">
    <property type="entry name" value="CRAL-TRIO_dom"/>
</dbReference>
<dbReference type="GO" id="GO:0009922">
    <property type="term" value="F:fatty acid elongase activity"/>
    <property type="evidence" value="ECO:0007669"/>
    <property type="project" value="InterPro"/>
</dbReference>
<evidence type="ECO:0000256" key="7">
    <source>
        <dbReference type="ARBA" id="ARBA00022989"/>
    </source>
</evidence>
<keyword evidence="10" id="KW-0275">Fatty acid biosynthesis</keyword>
<reference evidence="11" key="2">
    <citation type="submission" date="2022-06" db="UniProtKB">
        <authorList>
            <consortium name="EnsemblMetazoa"/>
        </authorList>
    </citation>
    <scope>IDENTIFICATION</scope>
    <source>
        <strain evidence="11">PS312</strain>
    </source>
</reference>
<dbReference type="CDD" id="cd00170">
    <property type="entry name" value="SEC14"/>
    <property type="match status" value="2"/>
</dbReference>
<evidence type="ECO:0000256" key="5">
    <source>
        <dbReference type="ARBA" id="ARBA00022692"/>
    </source>
</evidence>
<dbReference type="Gene3D" id="3.40.525.10">
    <property type="entry name" value="CRAL-TRIO lipid binding domain"/>
    <property type="match status" value="3"/>
</dbReference>
<keyword evidence="9" id="KW-0472">Membrane</keyword>
<dbReference type="PROSITE" id="PS50191">
    <property type="entry name" value="CRAL_TRIO"/>
    <property type="match status" value="2"/>
</dbReference>
<name>A0A2A6C2S5_PRIPA</name>
<comment type="pathway">
    <text evidence="2">Lipid metabolism; fatty acid biosynthesis.</text>
</comment>
<dbReference type="Pfam" id="PF25883">
    <property type="entry name" value="F28H7_8_C"/>
    <property type="match status" value="2"/>
</dbReference>
<proteinExistence type="predicted"/>
<evidence type="ECO:0000256" key="10">
    <source>
        <dbReference type="ARBA" id="ARBA00023160"/>
    </source>
</evidence>
<dbReference type="OrthoDB" id="434092at2759"/>
<evidence type="ECO:0000256" key="9">
    <source>
        <dbReference type="ARBA" id="ARBA00023136"/>
    </source>
</evidence>
<evidence type="ECO:0000256" key="4">
    <source>
        <dbReference type="ARBA" id="ARBA00022679"/>
    </source>
</evidence>
<comment type="subcellular location">
    <subcellularLocation>
        <location evidence="1">Membrane</location>
        <topology evidence="1">Multi-pass membrane protein</topology>
    </subcellularLocation>
</comment>
<dbReference type="PANTHER" id="PTHR47159:SF5">
    <property type="entry name" value="CRAL-TRIO DOMAIN-CONTAINING PROTEIN"/>
    <property type="match status" value="1"/>
</dbReference>
<dbReference type="GO" id="GO:0016020">
    <property type="term" value="C:membrane"/>
    <property type="evidence" value="ECO:0007669"/>
    <property type="project" value="UniProtKB-SubCell"/>
</dbReference>
<dbReference type="SUPFAM" id="SSF52087">
    <property type="entry name" value="CRAL/TRIO domain"/>
    <property type="match status" value="3"/>
</dbReference>
<gene>
    <name evidence="11" type="primary">WBGene00279136</name>
</gene>
<dbReference type="PROSITE" id="PS01188">
    <property type="entry name" value="ELO"/>
    <property type="match status" value="1"/>
</dbReference>
<accession>A0A8R1UWS8</accession>
<keyword evidence="12" id="KW-1185">Reference proteome</keyword>
<reference evidence="12" key="1">
    <citation type="journal article" date="2008" name="Nat. Genet.">
        <title>The Pristionchus pacificus genome provides a unique perspective on nematode lifestyle and parasitism.</title>
        <authorList>
            <person name="Dieterich C."/>
            <person name="Clifton S.W."/>
            <person name="Schuster L.N."/>
            <person name="Chinwalla A."/>
            <person name="Delehaunty K."/>
            <person name="Dinkelacker I."/>
            <person name="Fulton L."/>
            <person name="Fulton R."/>
            <person name="Godfrey J."/>
            <person name="Minx P."/>
            <person name="Mitreva M."/>
            <person name="Roeseler W."/>
            <person name="Tian H."/>
            <person name="Witte H."/>
            <person name="Yang S.P."/>
            <person name="Wilson R.K."/>
            <person name="Sommer R.J."/>
        </authorList>
    </citation>
    <scope>NUCLEOTIDE SEQUENCE [LARGE SCALE GENOMIC DNA]</scope>
    <source>
        <strain evidence="12">PS312</strain>
    </source>
</reference>
<dbReference type="PANTHER" id="PTHR47159">
    <property type="entry name" value="PROTEIN CBG07705-RELATED"/>
    <property type="match status" value="1"/>
</dbReference>
<dbReference type="EnsemblMetazoa" id="PPA40767.1">
    <property type="protein sequence ID" value="PPA40767.1"/>
    <property type="gene ID" value="WBGene00279136"/>
</dbReference>
<keyword evidence="4" id="KW-0808">Transferase</keyword>
<sequence length="1328" mass="152962">MSLDDTRVAELRSLLADDLTPYYDTYFNLLRWIQASPKASPWNLDHVLEVERGSHPIHKYWPDSRCGLSGVIPRCIVHIEQAGYMDYEGMINAFSMADVVKGLLHNSEQMLAEVMQIEKETGEQASILYVYDAGGIVYSKKLVEMMVGPLMTLADRMFAHYPELIKYIVIVNVPSFAYMLWKMVKPLLPVRARERIRLLSSSHWRNEIRTLMDPSVCPVFWNDAVHTTFSLNMERPQRVPQHEYKALPEKDENMVELHVKARHVQWIEYQLEKGDTISFRLISDSSFGFGIVHADAGVENDVYAMRQLVPVFSSIPGPLRVAIEDAAVAPETGMYKVWISNSKAWISSLTIHCHFEMSLDETRVAELRSLVKSDLTPYYDTHFNILRWIQGFPDLPVDKIARRLRHHLSFRTSPWNVDAVHEKEPGWHPMHKYWPNGKCGMSGVIPRCIVCVEQAGFMDYDGMLSRFSMVEAIKALLYYGEDLLAEVMKIEKETGEQASVIYVYDASNVVYSKELVDLMAGPLMALAECMFIHYVELIKHVIFVNVPSFAPLLWTVVKPLLPGRTKEKIILLSSNWRNEIRSFMDPSICPTFWNDSTHEDFNLPMERPLRVPAVDEKKPPNNLEKIHLSAGQEHWMELNLEKGDALSFVIESNANFGFGIVLAKQSKDNDVFDMRQLFPDFPGIPGPLRVPIEETVIAPESGLYKVWISNSRAWLYSLTVKCKFEIVKTKSNMSKDEARVAELRSLVASDLTPYYDTHFNLLRWIHTFRWPKSLDMTRRTSPWDVDAVHEKLAWMHKYWPNGKCGMSGAGYMDYDGIMNTYSLIESANALLYYAEDGLADASIIYVYDASNVVYSKHVVDLILGPLIALAERMFLHFVELIKYIIFVNVPSFAPPLWPMVKQLKFCRHFRTMLLNWIFEQGKSIGYPNGNFGTGILLADKEDDTDHASTSPPFPGIPGPVIVGDPSFGFLEVATVIAPETDLYKVWISNSRAWLYSLTFKYKFEIVKRKKYLMIEHSHYAMAFIERLQQVQFNGTELISILSEEEFNYRRAGRWMDDHIIFAMQQLYFFLNVLLCIAGIVQRITLASFQCVGAYLVSIFALKHWMRYREPFKLRVELAFWNFLIANLSGLGVLAMSYQLATTIYYEGMNATICTTQDQFYSGRMGYAMFCLLLARLPEFIDTFFIVLRKQPLLFIHWYHHACTLVVGWFVYSTAFPAVAYVMFINANIHTAMYSYYYVTALGLRPPHLVAKSITFWQVIQFVLAFYGMFYVCWYHYVKGRPCGINAETFSAILAMVGSYLYLFTDFFITKYTGKTVPEHKQLLKKSHS</sequence>
<dbReference type="Proteomes" id="UP000005239">
    <property type="component" value="Unassembled WGS sequence"/>
</dbReference>
<dbReference type="Gene3D" id="2.60.120.680">
    <property type="entry name" value="GOLD domain"/>
    <property type="match status" value="2"/>
</dbReference>
<organism evidence="11 12">
    <name type="scientific">Pristionchus pacificus</name>
    <name type="common">Parasitic nematode worm</name>
    <dbReference type="NCBI Taxonomy" id="54126"/>
    <lineage>
        <taxon>Eukaryota</taxon>
        <taxon>Metazoa</taxon>
        <taxon>Ecdysozoa</taxon>
        <taxon>Nematoda</taxon>
        <taxon>Chromadorea</taxon>
        <taxon>Rhabditida</taxon>
        <taxon>Rhabditina</taxon>
        <taxon>Diplogasteromorpha</taxon>
        <taxon>Diplogasteroidea</taxon>
        <taxon>Neodiplogasteridae</taxon>
        <taxon>Pristionchus</taxon>
    </lineage>
</organism>
<dbReference type="SMART" id="SM00516">
    <property type="entry name" value="SEC14"/>
    <property type="match status" value="2"/>
</dbReference>
<dbReference type="InterPro" id="IPR030457">
    <property type="entry name" value="ELO_CS"/>
</dbReference>
<evidence type="ECO:0000313" key="11">
    <source>
        <dbReference type="EnsemblMetazoa" id="PPA40767.1"/>
    </source>
</evidence>
<dbReference type="Pfam" id="PF01151">
    <property type="entry name" value="ELO"/>
    <property type="match status" value="1"/>
</dbReference>
<keyword evidence="6" id="KW-0276">Fatty acid metabolism</keyword>
<evidence type="ECO:0000256" key="8">
    <source>
        <dbReference type="ARBA" id="ARBA00023098"/>
    </source>
</evidence>
<keyword evidence="5" id="KW-0812">Transmembrane</keyword>